<sequence length="523" mass="60733">MATNEKIGDDLNEWRYPVFTVGPGEDDLQRRILHDRYLKDMNINDSKWDAHSSAADSVLGTVLDGIKKYAREEFKGLIIHGNVRQGSAREGLRVNDALEFDCLVQFEIEGMQVTECPVYDYSGEEMVELIKLRVENPEYLLRNYPWLKRNEIFTKTGSYYSSYFINTKNLQEKVFKSMLDKTREQVYEQLPYGDRTVYTFRRSVNPPTFPIRISLDREISYVCNLYSNVTLEGLNESFQANYGHLPTLDIDFVPSLVLRTDYVPNPFTVNRVTYANSEMTCTVYGVMKWAHRLDESERTVDHEYLWRESTCGYEKHIIDVGRRNPSQRYLMTACRIVKSYVAWMKSNRRNTNQLHRVAVSYYLKNVCFHCIALLTVPSKTTSLSGVKEALGYFLQFLELCIENRNLPHFFYGNPWVHEMFLNCTFGCNKSKKNLYSRLSMDTFVQAEGAFRIMLQDLKGMYKEFHTLDADRVGPFKELLGLSHTYRRPQKTFCAMPCSFSVVLVLCVIVVGILVAVVTNTINK</sequence>
<organism evidence="2 3">
    <name type="scientific">Mytilus galloprovincialis</name>
    <name type="common">Mediterranean mussel</name>
    <dbReference type="NCBI Taxonomy" id="29158"/>
    <lineage>
        <taxon>Eukaryota</taxon>
        <taxon>Metazoa</taxon>
        <taxon>Spiralia</taxon>
        <taxon>Lophotrochozoa</taxon>
        <taxon>Mollusca</taxon>
        <taxon>Bivalvia</taxon>
        <taxon>Autobranchia</taxon>
        <taxon>Pteriomorphia</taxon>
        <taxon>Mytilida</taxon>
        <taxon>Mytiloidea</taxon>
        <taxon>Mytilidae</taxon>
        <taxon>Mytilinae</taxon>
        <taxon>Mytilus</taxon>
    </lineage>
</organism>
<dbReference type="Gene3D" id="1.10.1410.40">
    <property type="match status" value="1"/>
</dbReference>
<keyword evidence="1" id="KW-0472">Membrane</keyword>
<dbReference type="PANTHER" id="PTHR10656:SF78">
    <property type="entry name" value="CYCLIC GMP-AMP SYNTHASE-LIKE"/>
    <property type="match status" value="1"/>
</dbReference>
<protein>
    <recommendedName>
        <fullName evidence="4">Mab-21-like nucleotidyltransferase domain-containing protein</fullName>
    </recommendedName>
</protein>
<dbReference type="PANTHER" id="PTHR10656">
    <property type="entry name" value="CELL FATE DETERMINING PROTEIN MAB21-RELATED"/>
    <property type="match status" value="1"/>
</dbReference>
<accession>A0A8B6FW47</accession>
<keyword evidence="1" id="KW-0812">Transmembrane</keyword>
<keyword evidence="3" id="KW-1185">Reference proteome</keyword>
<evidence type="ECO:0000313" key="2">
    <source>
        <dbReference type="EMBL" id="VDI55635.1"/>
    </source>
</evidence>
<evidence type="ECO:0000313" key="3">
    <source>
        <dbReference type="Proteomes" id="UP000596742"/>
    </source>
</evidence>
<dbReference type="AlphaFoldDB" id="A0A8B6FW47"/>
<evidence type="ECO:0000256" key="1">
    <source>
        <dbReference type="SAM" id="Phobius"/>
    </source>
</evidence>
<keyword evidence="1" id="KW-1133">Transmembrane helix</keyword>
<dbReference type="Proteomes" id="UP000596742">
    <property type="component" value="Unassembled WGS sequence"/>
</dbReference>
<reference evidence="2" key="1">
    <citation type="submission" date="2018-11" db="EMBL/GenBank/DDBJ databases">
        <authorList>
            <person name="Alioto T."/>
            <person name="Alioto T."/>
        </authorList>
    </citation>
    <scope>NUCLEOTIDE SEQUENCE</scope>
</reference>
<name>A0A8B6FW47_MYTGA</name>
<comment type="caution">
    <text evidence="2">The sequence shown here is derived from an EMBL/GenBank/DDBJ whole genome shotgun (WGS) entry which is preliminary data.</text>
</comment>
<evidence type="ECO:0008006" key="4">
    <source>
        <dbReference type="Google" id="ProtNLM"/>
    </source>
</evidence>
<dbReference type="Gene3D" id="3.30.460.90">
    <property type="match status" value="1"/>
</dbReference>
<dbReference type="SMART" id="SM01265">
    <property type="entry name" value="Mab-21"/>
    <property type="match status" value="1"/>
</dbReference>
<dbReference type="EMBL" id="UYJE01007518">
    <property type="protein sequence ID" value="VDI55635.1"/>
    <property type="molecule type" value="Genomic_DNA"/>
</dbReference>
<dbReference type="InterPro" id="IPR024810">
    <property type="entry name" value="MAB21L/cGLR"/>
</dbReference>
<feature type="transmembrane region" description="Helical" evidence="1">
    <location>
        <begin position="499"/>
        <end position="521"/>
    </location>
</feature>
<dbReference type="OrthoDB" id="6062012at2759"/>
<gene>
    <name evidence="2" type="ORF">MGAL_10B007949</name>
</gene>
<proteinExistence type="predicted"/>